<proteinExistence type="predicted"/>
<dbReference type="Proteomes" id="UP000198876">
    <property type="component" value="Unassembled WGS sequence"/>
</dbReference>
<sequence>MNSDRTPMKHVSHTPPSGDAVTNVWQRGPEAETRAETEEPADD</sequence>
<dbReference type="RefSeq" id="WP_281244623.1">
    <property type="nucleotide sequence ID" value="NZ_FOOQ01000001.1"/>
</dbReference>
<name>A0A1I2PKL0_9EURY</name>
<keyword evidence="3" id="KW-1185">Reference proteome</keyword>
<gene>
    <name evidence="2" type="ORF">SAMN04488063_1544</name>
</gene>
<protein>
    <submittedName>
        <fullName evidence="2">Uncharacterized protein</fullName>
    </submittedName>
</protein>
<evidence type="ECO:0000313" key="3">
    <source>
        <dbReference type="Proteomes" id="UP000198876"/>
    </source>
</evidence>
<dbReference type="AlphaFoldDB" id="A0A1I2PKL0"/>
<reference evidence="3" key="1">
    <citation type="submission" date="2016-10" db="EMBL/GenBank/DDBJ databases">
        <authorList>
            <person name="Varghese N."/>
            <person name="Submissions S."/>
        </authorList>
    </citation>
    <scope>NUCLEOTIDE SEQUENCE [LARGE SCALE GENOMIC DNA]</scope>
    <source>
        <strain evidence="3">CGMCC 1.7739</strain>
    </source>
</reference>
<evidence type="ECO:0000256" key="1">
    <source>
        <dbReference type="SAM" id="MobiDB-lite"/>
    </source>
</evidence>
<feature type="region of interest" description="Disordered" evidence="1">
    <location>
        <begin position="1"/>
        <end position="43"/>
    </location>
</feature>
<organism evidence="2 3">
    <name type="scientific">Halopelagius inordinatus</name>
    <dbReference type="NCBI Taxonomy" id="553467"/>
    <lineage>
        <taxon>Archaea</taxon>
        <taxon>Methanobacteriati</taxon>
        <taxon>Methanobacteriota</taxon>
        <taxon>Stenosarchaea group</taxon>
        <taxon>Halobacteria</taxon>
        <taxon>Halobacteriales</taxon>
        <taxon>Haloferacaceae</taxon>
    </lineage>
</organism>
<dbReference type="EMBL" id="FOOQ01000001">
    <property type="protein sequence ID" value="SFG13961.1"/>
    <property type="molecule type" value="Genomic_DNA"/>
</dbReference>
<dbReference type="Pfam" id="PF25951">
    <property type="entry name" value="DUF7989"/>
    <property type="match status" value="1"/>
</dbReference>
<accession>A0A1I2PKL0</accession>
<dbReference type="InterPro" id="IPR058742">
    <property type="entry name" value="DUF7989"/>
</dbReference>
<evidence type="ECO:0000313" key="2">
    <source>
        <dbReference type="EMBL" id="SFG13961.1"/>
    </source>
</evidence>
<dbReference type="STRING" id="553467.SAMN04488063_1544"/>